<evidence type="ECO:0000256" key="4">
    <source>
        <dbReference type="ARBA" id="ARBA00022989"/>
    </source>
</evidence>
<organism evidence="7 8">
    <name type="scientific">Bacillus songklensis</name>
    <dbReference type="NCBI Taxonomy" id="1069116"/>
    <lineage>
        <taxon>Bacteria</taxon>
        <taxon>Bacillati</taxon>
        <taxon>Bacillota</taxon>
        <taxon>Bacilli</taxon>
        <taxon>Bacillales</taxon>
        <taxon>Bacillaceae</taxon>
        <taxon>Bacillus</taxon>
    </lineage>
</organism>
<comment type="subcellular location">
    <subcellularLocation>
        <location evidence="1">Cell membrane</location>
        <topology evidence="1">Multi-pass membrane protein</topology>
    </subcellularLocation>
</comment>
<keyword evidence="4 6" id="KW-1133">Transmembrane helix</keyword>
<keyword evidence="5 6" id="KW-0472">Membrane</keyword>
<proteinExistence type="predicted"/>
<name>A0ABV8B763_9BACI</name>
<keyword evidence="2" id="KW-1003">Cell membrane</keyword>
<feature type="transmembrane region" description="Helical" evidence="6">
    <location>
        <begin position="62"/>
        <end position="84"/>
    </location>
</feature>
<dbReference type="EMBL" id="JBHRZT010000072">
    <property type="protein sequence ID" value="MFC3886013.1"/>
    <property type="molecule type" value="Genomic_DNA"/>
</dbReference>
<comment type="caution">
    <text evidence="7">The sequence shown here is derived from an EMBL/GenBank/DDBJ whole genome shotgun (WGS) entry which is preliminary data.</text>
</comment>
<dbReference type="PANTHER" id="PTHR33545">
    <property type="entry name" value="UPF0750 MEMBRANE PROTEIN YITT-RELATED"/>
    <property type="match status" value="1"/>
</dbReference>
<keyword evidence="3 6" id="KW-0812">Transmembrane</keyword>
<dbReference type="PANTHER" id="PTHR33545:SF9">
    <property type="entry name" value="UPF0750 MEMBRANE PROTEIN YITE"/>
    <property type="match status" value="1"/>
</dbReference>
<evidence type="ECO:0000256" key="5">
    <source>
        <dbReference type="ARBA" id="ARBA00023136"/>
    </source>
</evidence>
<accession>A0ABV8B763</accession>
<evidence type="ECO:0000256" key="3">
    <source>
        <dbReference type="ARBA" id="ARBA00022692"/>
    </source>
</evidence>
<feature type="transmembrane region" description="Helical" evidence="6">
    <location>
        <begin position="21"/>
        <end position="42"/>
    </location>
</feature>
<dbReference type="Proteomes" id="UP001595752">
    <property type="component" value="Unassembled WGS sequence"/>
</dbReference>
<keyword evidence="8" id="KW-1185">Reference proteome</keyword>
<reference evidence="8" key="1">
    <citation type="journal article" date="2019" name="Int. J. Syst. Evol. Microbiol.">
        <title>The Global Catalogue of Microorganisms (GCM) 10K type strain sequencing project: providing services to taxonomists for standard genome sequencing and annotation.</title>
        <authorList>
            <consortium name="The Broad Institute Genomics Platform"/>
            <consortium name="The Broad Institute Genome Sequencing Center for Infectious Disease"/>
            <person name="Wu L."/>
            <person name="Ma J."/>
        </authorList>
    </citation>
    <scope>NUCLEOTIDE SEQUENCE [LARGE SCALE GENOMIC DNA]</scope>
    <source>
        <strain evidence="8">CCUG 61889</strain>
    </source>
</reference>
<feature type="transmembrane region" description="Helical" evidence="6">
    <location>
        <begin position="127"/>
        <end position="156"/>
    </location>
</feature>
<evidence type="ECO:0000313" key="7">
    <source>
        <dbReference type="EMBL" id="MFC3886013.1"/>
    </source>
</evidence>
<evidence type="ECO:0000256" key="1">
    <source>
        <dbReference type="ARBA" id="ARBA00004651"/>
    </source>
</evidence>
<dbReference type="RefSeq" id="WP_377918384.1">
    <property type="nucleotide sequence ID" value="NZ_JBHRZT010000072.1"/>
</dbReference>
<dbReference type="InterPro" id="IPR003740">
    <property type="entry name" value="YitT"/>
</dbReference>
<feature type="transmembrane region" description="Helical" evidence="6">
    <location>
        <begin position="168"/>
        <end position="192"/>
    </location>
</feature>
<dbReference type="Pfam" id="PF02588">
    <property type="entry name" value="YitT_membrane"/>
    <property type="match status" value="1"/>
</dbReference>
<dbReference type="InterPro" id="IPR051461">
    <property type="entry name" value="UPF0750_membrane"/>
</dbReference>
<gene>
    <name evidence="7" type="ORF">ACFOU2_22050</name>
</gene>
<evidence type="ECO:0000256" key="6">
    <source>
        <dbReference type="SAM" id="Phobius"/>
    </source>
</evidence>
<evidence type="ECO:0000313" key="8">
    <source>
        <dbReference type="Proteomes" id="UP001595752"/>
    </source>
</evidence>
<feature type="transmembrane region" description="Helical" evidence="6">
    <location>
        <begin position="96"/>
        <end position="115"/>
    </location>
</feature>
<protein>
    <submittedName>
        <fullName evidence="7">YitT family protein</fullName>
    </submittedName>
</protein>
<sequence length="222" mass="24711">MKVLKKRKGNNKLLTTIIYRLLITYGHLACGAIIQGIGMALFLFPNAIPSGGAAGIAILLNYWLHLSLGFSLWFVNFISLTIAIKYFGYEWTFRTMFSVTITSLTVSWVSAFWHIPHINIGMDILFGALLFGIGVGILIRNGASSGGLVILALIIAGHKKWSPGKAMFWVNMSVFILTALVIDIKIVLFATICQLLSTRIIDFVHNFRIGHTLLPNMGWRKR</sequence>
<evidence type="ECO:0000256" key="2">
    <source>
        <dbReference type="ARBA" id="ARBA00022475"/>
    </source>
</evidence>